<dbReference type="Proteomes" id="UP000199111">
    <property type="component" value="Unassembled WGS sequence"/>
</dbReference>
<organism evidence="1 2">
    <name type="scientific">Streptosporangium canum</name>
    <dbReference type="NCBI Taxonomy" id="324952"/>
    <lineage>
        <taxon>Bacteria</taxon>
        <taxon>Bacillati</taxon>
        <taxon>Actinomycetota</taxon>
        <taxon>Actinomycetes</taxon>
        <taxon>Streptosporangiales</taxon>
        <taxon>Streptosporangiaceae</taxon>
        <taxon>Streptosporangium</taxon>
    </lineage>
</organism>
<name>A0A1I3L8H6_9ACTN</name>
<sequence length="84" mass="9783">MIDFSYSAYSYEYGLKMLSGLGELKGLTLRKVEQVGSTEWETHEAYAVLGDHAILVGSSWDEWSAFSRIEEWYHNQENYYQAFV</sequence>
<dbReference type="AlphaFoldDB" id="A0A1I3L8H6"/>
<reference evidence="2" key="1">
    <citation type="submission" date="2016-10" db="EMBL/GenBank/DDBJ databases">
        <authorList>
            <person name="Varghese N."/>
            <person name="Submissions S."/>
        </authorList>
    </citation>
    <scope>NUCLEOTIDE SEQUENCE [LARGE SCALE GENOMIC DNA]</scope>
    <source>
        <strain evidence="2">CGMCC 4.2126</strain>
    </source>
</reference>
<protein>
    <submittedName>
        <fullName evidence="1">Uncharacterized protein</fullName>
    </submittedName>
</protein>
<dbReference type="EMBL" id="FOQY01000005">
    <property type="protein sequence ID" value="SFI80735.1"/>
    <property type="molecule type" value="Genomic_DNA"/>
</dbReference>
<keyword evidence="2" id="KW-1185">Reference proteome</keyword>
<proteinExistence type="predicted"/>
<gene>
    <name evidence="1" type="ORF">SAMN05216275_10541</name>
</gene>
<accession>A0A1I3L8H6</accession>
<evidence type="ECO:0000313" key="1">
    <source>
        <dbReference type="EMBL" id="SFI80735.1"/>
    </source>
</evidence>
<evidence type="ECO:0000313" key="2">
    <source>
        <dbReference type="Proteomes" id="UP000199111"/>
    </source>
</evidence>